<name>A0A5J9SZN4_9POAL</name>
<evidence type="ECO:0000313" key="2">
    <source>
        <dbReference type="EMBL" id="TVU03991.1"/>
    </source>
</evidence>
<dbReference type="AlphaFoldDB" id="A0A5J9SZN4"/>
<reference evidence="2 3" key="1">
    <citation type="journal article" date="2019" name="Sci. Rep.">
        <title>A high-quality genome of Eragrostis curvula grass provides insights into Poaceae evolution and supports new strategies to enhance forage quality.</title>
        <authorList>
            <person name="Carballo J."/>
            <person name="Santos B.A.C.M."/>
            <person name="Zappacosta D."/>
            <person name="Garbus I."/>
            <person name="Selva J.P."/>
            <person name="Gallo C.A."/>
            <person name="Diaz A."/>
            <person name="Albertini E."/>
            <person name="Caccamo M."/>
            <person name="Echenique V."/>
        </authorList>
    </citation>
    <scope>NUCLEOTIDE SEQUENCE [LARGE SCALE GENOMIC DNA]</scope>
    <source>
        <strain evidence="3">cv. Victoria</strain>
        <tissue evidence="2">Leaf</tissue>
    </source>
</reference>
<feature type="compositionally biased region" description="Basic residues" evidence="1">
    <location>
        <begin position="248"/>
        <end position="257"/>
    </location>
</feature>
<keyword evidence="3" id="KW-1185">Reference proteome</keyword>
<organism evidence="2 3">
    <name type="scientific">Eragrostis curvula</name>
    <name type="common">weeping love grass</name>
    <dbReference type="NCBI Taxonomy" id="38414"/>
    <lineage>
        <taxon>Eukaryota</taxon>
        <taxon>Viridiplantae</taxon>
        <taxon>Streptophyta</taxon>
        <taxon>Embryophyta</taxon>
        <taxon>Tracheophyta</taxon>
        <taxon>Spermatophyta</taxon>
        <taxon>Magnoliopsida</taxon>
        <taxon>Liliopsida</taxon>
        <taxon>Poales</taxon>
        <taxon>Poaceae</taxon>
        <taxon>PACMAD clade</taxon>
        <taxon>Chloridoideae</taxon>
        <taxon>Eragrostideae</taxon>
        <taxon>Eragrostidinae</taxon>
        <taxon>Eragrostis</taxon>
    </lineage>
</organism>
<feature type="region of interest" description="Disordered" evidence="1">
    <location>
        <begin position="205"/>
        <end position="273"/>
    </location>
</feature>
<sequence>MDHRRKKPLGDQGDIAGDVVDPVLLKKRVDSAERSRRYRARQKELRSTSPLSTVNAYLSPLSDVTNLVTPTVGGSGQTDVEGRANHVCRENKGSSPTDGRVHCTPLSAVTEDATAVRSSDEQDMSPLSDVTNLVTPTVGGSGQAHVQVMGNKTVHYGPVKISGGKENKGVSAGPSANSGISVNLEGGAISQDAIDFQAREEMRKAKNRIRQQEYRKRKREEREKAEEGYDIQTPTLPTVENGQDQPPKKRKYVRKNKTVPGNKQDNVSTPNLHGLDPTLCSGVTEQKQTPASVNRFPVDVTPVSALTTDHGQTGSKLNQSYEKDGHVVVDGWLHRNDDYLPSYSAVMRNNDGNGEQGVTPDQTQRVNRIVYMKEYMSKRRKKQKEEEAARVATEKTGVARDDEVGHHGNWYPDENDNIHFGEEDLDAADPGVQYDLPVEEQDEEARLYGLRGMYLR</sequence>
<dbReference type="Proteomes" id="UP000324897">
    <property type="component" value="Unassembled WGS sequence"/>
</dbReference>
<feature type="compositionally biased region" description="Basic and acidic residues" evidence="1">
    <location>
        <begin position="205"/>
        <end position="227"/>
    </location>
</feature>
<comment type="caution">
    <text evidence="2">The sequence shown here is derived from an EMBL/GenBank/DDBJ whole genome shotgun (WGS) entry which is preliminary data.</text>
</comment>
<feature type="compositionally biased region" description="Polar residues" evidence="1">
    <location>
        <begin position="259"/>
        <end position="271"/>
    </location>
</feature>
<evidence type="ECO:0000256" key="1">
    <source>
        <dbReference type="SAM" id="MobiDB-lite"/>
    </source>
</evidence>
<accession>A0A5J9SZN4</accession>
<evidence type="ECO:0000313" key="3">
    <source>
        <dbReference type="Proteomes" id="UP000324897"/>
    </source>
</evidence>
<dbReference type="EMBL" id="RWGY01000120">
    <property type="protein sequence ID" value="TVU03991.1"/>
    <property type="molecule type" value="Genomic_DNA"/>
</dbReference>
<proteinExistence type="predicted"/>
<gene>
    <name evidence="2" type="ORF">EJB05_50455</name>
</gene>
<dbReference type="Gramene" id="TVU03991">
    <property type="protein sequence ID" value="TVU03991"/>
    <property type="gene ID" value="EJB05_50455"/>
</dbReference>
<protein>
    <submittedName>
        <fullName evidence="2">Uncharacterized protein</fullName>
    </submittedName>
</protein>
<feature type="compositionally biased region" description="Polar residues" evidence="1">
    <location>
        <begin position="232"/>
        <end position="244"/>
    </location>
</feature>